<evidence type="ECO:0000313" key="2">
    <source>
        <dbReference type="Proteomes" id="UP000280197"/>
    </source>
</evidence>
<dbReference type="AlphaFoldDB" id="A0A3Q9BUM3"/>
<accession>A0A3Q9BUM3</accession>
<evidence type="ECO:0008006" key="3">
    <source>
        <dbReference type="Google" id="ProtNLM"/>
    </source>
</evidence>
<dbReference type="Proteomes" id="UP000280197">
    <property type="component" value="Chromosome"/>
</dbReference>
<gene>
    <name evidence="1" type="ORF">EJC51_00535</name>
</gene>
<keyword evidence="2" id="KW-1185">Reference proteome</keyword>
<name>A0A3Q9BUM3_9ACTN</name>
<dbReference type="KEGG" id="saqu:EJC51_00535"/>
<organism evidence="1 2">
    <name type="scientific">Streptomyces aquilus</name>
    <dbReference type="NCBI Taxonomy" id="2548456"/>
    <lineage>
        <taxon>Bacteria</taxon>
        <taxon>Bacillati</taxon>
        <taxon>Actinomycetota</taxon>
        <taxon>Actinomycetes</taxon>
        <taxon>Kitasatosporales</taxon>
        <taxon>Streptomycetaceae</taxon>
        <taxon>Streptomyces</taxon>
    </lineage>
</organism>
<evidence type="ECO:0000313" key="1">
    <source>
        <dbReference type="EMBL" id="AZP14783.1"/>
    </source>
</evidence>
<sequence length="297" mass="32689">MQGVQRVHTLSLGALYIQSWSRSYGDAKDKLLGPATGFLIGVPGDYCLVTAWHVFSGRRSDDGEIMREDALCPDFVRVHFAGEADDGFQPVIQQYELYDEEFQHGPRWRSPADRRVDIAALHIGAAPEGVVEAFMPNTWPTLRDLFPPERRAAQGSEADIDLPLRITDKLFVLGFPFGDVGTWPFAVWTVAPVASEPLACWNNLPGFLLDSRTREGQSGAPVLMHIRPGEPVVVGGEAIVHDESVTALVGVYSGRIHKESDLGKVWTVDALFELVPEVAPPGWKPTSVHARSPRSEL</sequence>
<dbReference type="InterPro" id="IPR009003">
    <property type="entry name" value="Peptidase_S1_PA"/>
</dbReference>
<dbReference type="EMBL" id="CP034463">
    <property type="protein sequence ID" value="AZP14783.1"/>
    <property type="molecule type" value="Genomic_DNA"/>
</dbReference>
<reference evidence="1 2" key="1">
    <citation type="submission" date="2018-12" db="EMBL/GenBank/DDBJ databases">
        <authorList>
            <person name="Li K."/>
        </authorList>
    </citation>
    <scope>NUCLEOTIDE SEQUENCE [LARGE SCALE GENOMIC DNA]</scope>
    <source>
        <strain evidence="2">CR22</strain>
    </source>
</reference>
<dbReference type="SUPFAM" id="SSF50494">
    <property type="entry name" value="Trypsin-like serine proteases"/>
    <property type="match status" value="1"/>
</dbReference>
<protein>
    <recommendedName>
        <fullName evidence="3">Serine protease</fullName>
    </recommendedName>
</protein>
<proteinExistence type="predicted"/>
<dbReference type="RefSeq" id="WP_126269170.1">
    <property type="nucleotide sequence ID" value="NZ_CP034463.1"/>
</dbReference>